<evidence type="ECO:0000313" key="6">
    <source>
        <dbReference type="EMBL" id="TCL44418.1"/>
    </source>
</evidence>
<keyword evidence="1 5" id="KW-0949">S-adenosyl-L-methionine</keyword>
<keyword evidence="6" id="KW-0456">Lyase</keyword>
<evidence type="ECO:0000256" key="1">
    <source>
        <dbReference type="ARBA" id="ARBA00022691"/>
    </source>
</evidence>
<proteinExistence type="predicted"/>
<dbReference type="InterPro" id="IPR016431">
    <property type="entry name" value="Pyrv-formate_lyase-activ_prd"/>
</dbReference>
<dbReference type="SUPFAM" id="SSF102114">
    <property type="entry name" value="Radical SAM enzymes"/>
    <property type="match status" value="1"/>
</dbReference>
<comment type="cofactor">
    <cofactor evidence="5">
        <name>[4Fe-4S] cluster</name>
        <dbReference type="ChEBI" id="CHEBI:49883"/>
    </cofactor>
    <text evidence="5">Binds 1 [4Fe-4S] cluster. The cluster is coordinated with 3 cysteines and an exchangeable S-adenosyl-L-methionine.</text>
</comment>
<keyword evidence="3 5" id="KW-0408">Iron</keyword>
<dbReference type="GO" id="GO:0016829">
    <property type="term" value="F:lyase activity"/>
    <property type="evidence" value="ECO:0007669"/>
    <property type="project" value="UniProtKB-KW"/>
</dbReference>
<keyword evidence="4 5" id="KW-0411">Iron-sulfur</keyword>
<evidence type="ECO:0000256" key="2">
    <source>
        <dbReference type="ARBA" id="ARBA00022723"/>
    </source>
</evidence>
<keyword evidence="7" id="KW-1185">Reference proteome</keyword>
<dbReference type="PANTHER" id="PTHR43075:SF1">
    <property type="entry name" value="FORMATE LYASE ACTIVATING ENZYME, PUTATIVE (AFU_ORTHOLOGUE AFUA_2G15630)-RELATED"/>
    <property type="match status" value="1"/>
</dbReference>
<dbReference type="GO" id="GO:0046872">
    <property type="term" value="F:metal ion binding"/>
    <property type="evidence" value="ECO:0007669"/>
    <property type="project" value="UniProtKB-KW"/>
</dbReference>
<dbReference type="InterPro" id="IPR058240">
    <property type="entry name" value="rSAM_sf"/>
</dbReference>
<protein>
    <submittedName>
        <fullName evidence="6">Pyruvate formate lyase activating enzyme</fullName>
    </submittedName>
</protein>
<dbReference type="RefSeq" id="WP_132083884.1">
    <property type="nucleotide sequence ID" value="NZ_SLUK01000002.1"/>
</dbReference>
<dbReference type="GO" id="GO:0051536">
    <property type="term" value="F:iron-sulfur cluster binding"/>
    <property type="evidence" value="ECO:0007669"/>
    <property type="project" value="UniProtKB-KW"/>
</dbReference>
<reference evidence="6 7" key="1">
    <citation type="submission" date="2019-03" db="EMBL/GenBank/DDBJ databases">
        <title>Genomic Encyclopedia of Type Strains, Phase IV (KMG-IV): sequencing the most valuable type-strain genomes for metagenomic binning, comparative biology and taxonomic classification.</title>
        <authorList>
            <person name="Goeker M."/>
        </authorList>
    </citation>
    <scope>NUCLEOTIDE SEQUENCE [LARGE SCALE GENOMIC DNA]</scope>
    <source>
        <strain evidence="6 7">DSM 100433</strain>
    </source>
</reference>
<dbReference type="AlphaFoldDB" id="A0A9X8UL14"/>
<evidence type="ECO:0000313" key="7">
    <source>
        <dbReference type="Proteomes" id="UP000294682"/>
    </source>
</evidence>
<evidence type="ECO:0000256" key="5">
    <source>
        <dbReference type="PIRSR" id="PIRSR004869-50"/>
    </source>
</evidence>
<name>A0A9X8UL14_9FIRM</name>
<dbReference type="InterPro" id="IPR040085">
    <property type="entry name" value="MJ0674-like"/>
</dbReference>
<evidence type="ECO:0000256" key="3">
    <source>
        <dbReference type="ARBA" id="ARBA00023004"/>
    </source>
</evidence>
<organism evidence="6 7">
    <name type="scientific">Harryflintia acetispora</name>
    <dbReference type="NCBI Taxonomy" id="1849041"/>
    <lineage>
        <taxon>Bacteria</taxon>
        <taxon>Bacillati</taxon>
        <taxon>Bacillota</taxon>
        <taxon>Clostridia</taxon>
        <taxon>Eubacteriales</taxon>
        <taxon>Oscillospiraceae</taxon>
        <taxon>Harryflintia</taxon>
    </lineage>
</organism>
<feature type="binding site" evidence="5">
    <location>
        <position position="69"/>
    </location>
    <ligand>
        <name>[4Fe-4S] cluster</name>
        <dbReference type="ChEBI" id="CHEBI:49883"/>
        <note>4Fe-4S-S-AdoMet</note>
    </ligand>
</feature>
<dbReference type="SFLD" id="SFLDG01099">
    <property type="entry name" value="Uncharacterised_Radical_SAM_Su"/>
    <property type="match status" value="1"/>
</dbReference>
<accession>A0A9X8UL14</accession>
<dbReference type="Proteomes" id="UP000294682">
    <property type="component" value="Unassembled WGS sequence"/>
</dbReference>
<dbReference type="EMBL" id="SLUK01000002">
    <property type="protein sequence ID" value="TCL44418.1"/>
    <property type="molecule type" value="Genomic_DNA"/>
</dbReference>
<comment type="caution">
    <text evidence="6">The sequence shown here is derived from an EMBL/GenBank/DDBJ whole genome shotgun (WGS) entry which is preliminary data.</text>
</comment>
<sequence>MKETFTCSLCPRRCGARRTAHAGEGICKEGSLPVLARAGVHEWEEPCISGTRGSGTVFFSGCALRCVFCQNHQISAGGYGAEVSVSRLREIYFELIAKGVHNINLVNPTHFAHAVIESLHEPLPVPVVYNCGGYERAETLRALAGKVQIYLPDLKYLDPALAARYSGAPDYPGVAKAAILEMVRQVGPCVFDDEDILQRGVVIRHLVLPGAVDNTLDVIDWVNETFAPGEVLFSLMSQYIPCGEAGRFPEIDRTISEEEYRRVEDYLLCCSLEDGYLQQRSAASDCYIPPFDLEGVLKNE</sequence>
<keyword evidence="2 5" id="KW-0479">Metal-binding</keyword>
<dbReference type="InterPro" id="IPR007197">
    <property type="entry name" value="rSAM"/>
</dbReference>
<gene>
    <name evidence="6" type="ORF">EDD78_10231</name>
</gene>
<dbReference type="Gene3D" id="3.20.20.70">
    <property type="entry name" value="Aldolase class I"/>
    <property type="match status" value="1"/>
</dbReference>
<dbReference type="SFLD" id="SFLDS00029">
    <property type="entry name" value="Radical_SAM"/>
    <property type="match status" value="1"/>
</dbReference>
<feature type="binding site" evidence="5">
    <location>
        <position position="66"/>
    </location>
    <ligand>
        <name>[4Fe-4S] cluster</name>
        <dbReference type="ChEBI" id="CHEBI:49883"/>
        <note>4Fe-4S-S-AdoMet</note>
    </ligand>
</feature>
<dbReference type="PANTHER" id="PTHR43075">
    <property type="entry name" value="FORMATE LYASE ACTIVATING ENZYME, PUTATIVE (AFU_ORTHOLOGUE AFUA_2G15630)-RELATED"/>
    <property type="match status" value="1"/>
</dbReference>
<dbReference type="InterPro" id="IPR013785">
    <property type="entry name" value="Aldolase_TIM"/>
</dbReference>
<keyword evidence="6" id="KW-0670">Pyruvate</keyword>
<feature type="binding site" evidence="5">
    <location>
        <position position="62"/>
    </location>
    <ligand>
        <name>[4Fe-4S] cluster</name>
        <dbReference type="ChEBI" id="CHEBI:49883"/>
        <note>4Fe-4S-S-AdoMet</note>
    </ligand>
</feature>
<evidence type="ECO:0000256" key="4">
    <source>
        <dbReference type="ARBA" id="ARBA00023014"/>
    </source>
</evidence>
<dbReference type="PIRSF" id="PIRSF004869">
    <property type="entry name" value="PflX_prd"/>
    <property type="match status" value="1"/>
</dbReference>